<dbReference type="Proteomes" id="UP000008022">
    <property type="component" value="Unassembled WGS sequence"/>
</dbReference>
<dbReference type="OMA" id="CHEDLRL"/>
<proteinExistence type="predicted"/>
<feature type="region of interest" description="Disordered" evidence="1">
    <location>
        <begin position="50"/>
        <end position="71"/>
    </location>
</feature>
<protein>
    <submittedName>
        <fullName evidence="2">Uncharacterized protein</fullName>
    </submittedName>
</protein>
<dbReference type="HOGENOM" id="CLU_2472968_0_0_1"/>
<accession>A0A0E0RGU1</accession>
<reference evidence="3" key="1">
    <citation type="submission" date="2013-06" db="EMBL/GenBank/DDBJ databases">
        <authorList>
            <person name="Zhao Q."/>
        </authorList>
    </citation>
    <scope>NUCLEOTIDE SEQUENCE</scope>
    <source>
        <strain evidence="3">cv. W1943</strain>
    </source>
</reference>
<sequence length="88" mass="10125">MANLQVGVTRKISDPNTKAVATDRTIRNLVCHEDLRLTCRNHLSHQKYRSSLLGETPGRSRRAKTKGFVTKNRAKLGDEDQWVRHQAW</sequence>
<evidence type="ECO:0000313" key="2">
    <source>
        <dbReference type="EnsemblPlants" id="ORUFI12G11880.1"/>
    </source>
</evidence>
<reference evidence="2" key="2">
    <citation type="submission" date="2015-06" db="UniProtKB">
        <authorList>
            <consortium name="EnsemblPlants"/>
        </authorList>
    </citation>
    <scope>IDENTIFICATION</scope>
</reference>
<dbReference type="Gramene" id="ORUFI12G11880.1">
    <property type="protein sequence ID" value="ORUFI12G11880.1"/>
    <property type="gene ID" value="ORUFI12G11880"/>
</dbReference>
<keyword evidence="3" id="KW-1185">Reference proteome</keyword>
<dbReference type="EnsemblPlants" id="ORUFI12G11880.1">
    <property type="protein sequence ID" value="ORUFI12G11880.1"/>
    <property type="gene ID" value="ORUFI12G11880"/>
</dbReference>
<evidence type="ECO:0000256" key="1">
    <source>
        <dbReference type="SAM" id="MobiDB-lite"/>
    </source>
</evidence>
<dbReference type="AlphaFoldDB" id="A0A0E0RGU1"/>
<organism evidence="2 3">
    <name type="scientific">Oryza rufipogon</name>
    <name type="common">Brownbeard rice</name>
    <name type="synonym">Asian wild rice</name>
    <dbReference type="NCBI Taxonomy" id="4529"/>
    <lineage>
        <taxon>Eukaryota</taxon>
        <taxon>Viridiplantae</taxon>
        <taxon>Streptophyta</taxon>
        <taxon>Embryophyta</taxon>
        <taxon>Tracheophyta</taxon>
        <taxon>Spermatophyta</taxon>
        <taxon>Magnoliopsida</taxon>
        <taxon>Liliopsida</taxon>
        <taxon>Poales</taxon>
        <taxon>Poaceae</taxon>
        <taxon>BOP clade</taxon>
        <taxon>Oryzoideae</taxon>
        <taxon>Oryzeae</taxon>
        <taxon>Oryzinae</taxon>
        <taxon>Oryza</taxon>
    </lineage>
</organism>
<evidence type="ECO:0000313" key="3">
    <source>
        <dbReference type="Proteomes" id="UP000008022"/>
    </source>
</evidence>
<name>A0A0E0RGU1_ORYRU</name>